<keyword evidence="4 7" id="KW-0408">Iron</keyword>
<keyword evidence="9" id="KW-1185">Reference proteome</keyword>
<evidence type="ECO:0000313" key="9">
    <source>
        <dbReference type="Proteomes" id="UP000298381"/>
    </source>
</evidence>
<dbReference type="Gene3D" id="1.10.10.1590">
    <property type="entry name" value="NADH-quinone oxidoreductase subunit E"/>
    <property type="match status" value="1"/>
</dbReference>
<protein>
    <submittedName>
        <fullName evidence="8">NADH-quinone oxidoreductase subunit NuoE</fullName>
        <ecNumber evidence="8">1.6.5.11</ecNumber>
    </submittedName>
</protein>
<feature type="binding site" evidence="7">
    <location>
        <position position="148"/>
    </location>
    <ligand>
        <name>[2Fe-2S] cluster</name>
        <dbReference type="ChEBI" id="CHEBI:190135"/>
    </ligand>
</feature>
<dbReference type="SUPFAM" id="SSF52833">
    <property type="entry name" value="Thioredoxin-like"/>
    <property type="match status" value="1"/>
</dbReference>
<dbReference type="InterPro" id="IPR042128">
    <property type="entry name" value="NuoE_dom"/>
</dbReference>
<dbReference type="GO" id="GO:0016491">
    <property type="term" value="F:oxidoreductase activity"/>
    <property type="evidence" value="ECO:0007669"/>
    <property type="project" value="UniProtKB-KW"/>
</dbReference>
<dbReference type="InterPro" id="IPR041921">
    <property type="entry name" value="NuoE_N"/>
</dbReference>
<feature type="binding site" evidence="7">
    <location>
        <position position="112"/>
    </location>
    <ligand>
        <name>[2Fe-2S] cluster</name>
        <dbReference type="ChEBI" id="CHEBI:190135"/>
    </ligand>
</feature>
<evidence type="ECO:0000256" key="6">
    <source>
        <dbReference type="ARBA" id="ARBA00034078"/>
    </source>
</evidence>
<evidence type="ECO:0000256" key="5">
    <source>
        <dbReference type="ARBA" id="ARBA00023014"/>
    </source>
</evidence>
<dbReference type="Pfam" id="PF01257">
    <property type="entry name" value="2Fe-2S_thioredx"/>
    <property type="match status" value="1"/>
</dbReference>
<dbReference type="Gene3D" id="3.40.30.10">
    <property type="entry name" value="Glutaredoxin"/>
    <property type="match status" value="1"/>
</dbReference>
<reference evidence="8 9" key="1">
    <citation type="submission" date="2019-03" db="EMBL/GenBank/DDBJ databases">
        <title>Draft genome sequence data and analysis of a Fermenting Bacterium, Soehngenia longevitae strain 1933PT, isolated from petroleum reservoir in Azerbaijan.</title>
        <authorList>
            <person name="Grouzdev D.S."/>
            <person name="Bidzhieva S.K."/>
            <person name="Sokolova D.S."/>
            <person name="Tourova T.P."/>
            <person name="Poltaraus A.B."/>
            <person name="Nazina T.N."/>
        </authorList>
    </citation>
    <scope>NUCLEOTIDE SEQUENCE [LARGE SCALE GENOMIC DNA]</scope>
    <source>
        <strain evidence="8 9">1933P</strain>
    </source>
</reference>
<dbReference type="AlphaFoldDB" id="A0A4Z0D5P6"/>
<evidence type="ECO:0000256" key="1">
    <source>
        <dbReference type="ARBA" id="ARBA00010643"/>
    </source>
</evidence>
<dbReference type="PANTHER" id="PTHR43342">
    <property type="entry name" value="NADH-QUINONE OXIDOREDUCTASE, E SUBUNIT"/>
    <property type="match status" value="1"/>
</dbReference>
<feature type="binding site" evidence="7">
    <location>
        <position position="152"/>
    </location>
    <ligand>
        <name>[2Fe-2S] cluster</name>
        <dbReference type="ChEBI" id="CHEBI:190135"/>
    </ligand>
</feature>
<organism evidence="8 9">
    <name type="scientific">Soehngenia longivitae</name>
    <dbReference type="NCBI Taxonomy" id="2562294"/>
    <lineage>
        <taxon>Bacteria</taxon>
        <taxon>Bacillati</taxon>
        <taxon>Bacillota</taxon>
        <taxon>Tissierellia</taxon>
        <taxon>Tissierellales</taxon>
        <taxon>Tissierellaceae</taxon>
        <taxon>Soehngenia</taxon>
    </lineage>
</organism>
<gene>
    <name evidence="8" type="primary">nuoE</name>
    <name evidence="8" type="ORF">E4100_05345</name>
</gene>
<dbReference type="NCBIfam" id="NF005722">
    <property type="entry name" value="PRK07539.1-2"/>
    <property type="match status" value="1"/>
</dbReference>
<name>A0A4Z0D5P6_9FIRM</name>
<keyword evidence="3 7" id="KW-0479">Metal-binding</keyword>
<dbReference type="EC" id="1.6.5.11" evidence="8"/>
<dbReference type="CDD" id="cd03064">
    <property type="entry name" value="TRX_Fd_NuoE"/>
    <property type="match status" value="1"/>
</dbReference>
<dbReference type="OrthoDB" id="9807941at2"/>
<keyword evidence="2 7" id="KW-0001">2Fe-2S</keyword>
<dbReference type="PIRSF" id="PIRSF000216">
    <property type="entry name" value="NADH_DH_24kDa"/>
    <property type="match status" value="1"/>
</dbReference>
<dbReference type="GO" id="GO:0051537">
    <property type="term" value="F:2 iron, 2 sulfur cluster binding"/>
    <property type="evidence" value="ECO:0007669"/>
    <property type="project" value="UniProtKB-KW"/>
</dbReference>
<evidence type="ECO:0000313" key="8">
    <source>
        <dbReference type="EMBL" id="TFZ40239.1"/>
    </source>
</evidence>
<evidence type="ECO:0000256" key="3">
    <source>
        <dbReference type="ARBA" id="ARBA00022723"/>
    </source>
</evidence>
<evidence type="ECO:0000256" key="2">
    <source>
        <dbReference type="ARBA" id="ARBA00022714"/>
    </source>
</evidence>
<dbReference type="GO" id="GO:0046872">
    <property type="term" value="F:metal ion binding"/>
    <property type="evidence" value="ECO:0007669"/>
    <property type="project" value="UniProtKB-KW"/>
</dbReference>
<proteinExistence type="inferred from homology"/>
<dbReference type="EMBL" id="SRIB01000006">
    <property type="protein sequence ID" value="TFZ40239.1"/>
    <property type="molecule type" value="Genomic_DNA"/>
</dbReference>
<dbReference type="InterPro" id="IPR002023">
    <property type="entry name" value="NuoE-like"/>
</dbReference>
<accession>A0A4Z0D5P6</accession>
<comment type="cofactor">
    <cofactor evidence="6">
        <name>[2Fe-2S] cluster</name>
        <dbReference type="ChEBI" id="CHEBI:190135"/>
    </cofactor>
</comment>
<comment type="cofactor">
    <cofactor evidence="7">
        <name>[2Fe-2S] cluster</name>
        <dbReference type="ChEBI" id="CHEBI:190135"/>
    </cofactor>
    <text evidence="7">Binds 1 [2Fe-2S] cluster.</text>
</comment>
<dbReference type="PANTHER" id="PTHR43342:SF1">
    <property type="entry name" value="BIFURCATING [FEFE] HYDROGENASE GAMMA SUBUNIT"/>
    <property type="match status" value="1"/>
</dbReference>
<keyword evidence="8" id="KW-0560">Oxidoreductase</keyword>
<dbReference type="InterPro" id="IPR028431">
    <property type="entry name" value="NADP_DH_HndA-like"/>
</dbReference>
<comment type="similarity">
    <text evidence="1">Belongs to the complex I 24 kDa subunit family.</text>
</comment>
<comment type="caution">
    <text evidence="8">The sequence shown here is derived from an EMBL/GenBank/DDBJ whole genome shotgun (WGS) entry which is preliminary data.</text>
</comment>
<evidence type="ECO:0000256" key="7">
    <source>
        <dbReference type="PIRSR" id="PIRSR000216-1"/>
    </source>
</evidence>
<evidence type="ECO:0000256" key="4">
    <source>
        <dbReference type="ARBA" id="ARBA00023004"/>
    </source>
</evidence>
<keyword evidence="5 7" id="KW-0411">Iron-sulfur</keyword>
<dbReference type="InterPro" id="IPR036249">
    <property type="entry name" value="Thioredoxin-like_sf"/>
</dbReference>
<sequence length="191" mass="21222">MLLKDNIFCKGVGIVDCCGAKELKKHFRDEEVDLRLMDEILDKYKNVPGSLITILQHAQEIYGYLPLSALEYISRETGIHTSQIYGVATFYTQFRLNPVGDNLIMLCKGTACHVNGADRIEEAIVEELGIKNGETTEDNVFTLNNVACLGCCSLSPVMMINGITYGSLTPDKAKSILREIKEATLQKRGEK</sequence>
<dbReference type="Proteomes" id="UP000298381">
    <property type="component" value="Unassembled WGS sequence"/>
</dbReference>
<feature type="binding site" evidence="7">
    <location>
        <position position="107"/>
    </location>
    <ligand>
        <name>[2Fe-2S] cluster</name>
        <dbReference type="ChEBI" id="CHEBI:190135"/>
    </ligand>
</feature>